<dbReference type="Proteomes" id="UP000830055">
    <property type="component" value="Chromosome"/>
</dbReference>
<keyword evidence="2" id="KW-1185">Reference proteome</keyword>
<dbReference type="EMBL" id="AP025516">
    <property type="protein sequence ID" value="BDD88644.1"/>
    <property type="molecule type" value="Genomic_DNA"/>
</dbReference>
<reference evidence="1 2" key="1">
    <citation type="submission" date="2022-01" db="EMBL/GenBank/DDBJ databases">
        <title>Desulfofustis limnae sp. nov., a novel mesophilic sulfate-reducing bacterium isolated from marsh soil.</title>
        <authorList>
            <person name="Watanabe M."/>
            <person name="Takahashi A."/>
            <person name="Kojima H."/>
            <person name="Fukui M."/>
        </authorList>
    </citation>
    <scope>NUCLEOTIDE SEQUENCE [LARGE SCALE GENOMIC DNA]</scope>
    <source>
        <strain evidence="1 2">PPLL</strain>
    </source>
</reference>
<organism evidence="1 2">
    <name type="scientific">Desulfofustis limnaeus</name>
    <dbReference type="NCBI Taxonomy" id="2740163"/>
    <lineage>
        <taxon>Bacteria</taxon>
        <taxon>Pseudomonadati</taxon>
        <taxon>Thermodesulfobacteriota</taxon>
        <taxon>Desulfobulbia</taxon>
        <taxon>Desulfobulbales</taxon>
        <taxon>Desulfocapsaceae</taxon>
        <taxon>Desulfofustis</taxon>
    </lineage>
</organism>
<name>A0ABN6M9C3_9BACT</name>
<sequence length="87" mass="9820">MKSTETSIQKAHKRIEQMKIAGEPITQEHNLVRKANADPGSKVKAIGAMCFQCFGGTEEEMPDPGWKDEIRNCTAPDCALYQHRPYR</sequence>
<accession>A0ABN6M9C3</accession>
<evidence type="ECO:0000313" key="1">
    <source>
        <dbReference type="EMBL" id="BDD88644.1"/>
    </source>
</evidence>
<protein>
    <submittedName>
        <fullName evidence="1">Uncharacterized protein</fullName>
    </submittedName>
</protein>
<gene>
    <name evidence="1" type="ORF">DPPLL_30090</name>
</gene>
<evidence type="ECO:0000313" key="2">
    <source>
        <dbReference type="Proteomes" id="UP000830055"/>
    </source>
</evidence>
<proteinExistence type="predicted"/>